<dbReference type="AlphaFoldDB" id="A0A1Y3TQH2"/>
<reference evidence="3" key="1">
    <citation type="submission" date="2017-04" db="EMBL/GenBank/DDBJ databases">
        <title>Function of individual gut microbiota members based on whole genome sequencing of pure cultures obtained from chicken caecum.</title>
        <authorList>
            <person name="Medvecky M."/>
            <person name="Cejkova D."/>
            <person name="Polansky O."/>
            <person name="Karasova D."/>
            <person name="Kubasova T."/>
            <person name="Cizek A."/>
            <person name="Rychlik I."/>
        </authorList>
    </citation>
    <scope>NUCLEOTIDE SEQUENCE [LARGE SCALE GENOMIC DNA]</scope>
    <source>
        <strain evidence="3">An75</strain>
    </source>
</reference>
<feature type="transmembrane region" description="Helical" evidence="1">
    <location>
        <begin position="6"/>
        <end position="22"/>
    </location>
</feature>
<dbReference type="Pfam" id="PF13630">
    <property type="entry name" value="SdpI"/>
    <property type="match status" value="1"/>
</dbReference>
<dbReference type="RefSeq" id="WP_087990360.1">
    <property type="nucleotide sequence ID" value="NZ_NFHM01000054.1"/>
</dbReference>
<keyword evidence="1" id="KW-0812">Transmembrane</keyword>
<feature type="transmembrane region" description="Helical" evidence="1">
    <location>
        <begin position="86"/>
        <end position="104"/>
    </location>
</feature>
<evidence type="ECO:0000256" key="1">
    <source>
        <dbReference type="SAM" id="Phobius"/>
    </source>
</evidence>
<keyword evidence="1" id="KW-0472">Membrane</keyword>
<feature type="transmembrane region" description="Helical" evidence="1">
    <location>
        <begin position="58"/>
        <end position="80"/>
    </location>
</feature>
<dbReference type="EMBL" id="NFHM01000054">
    <property type="protein sequence ID" value="OUN38772.1"/>
    <property type="molecule type" value="Genomic_DNA"/>
</dbReference>
<accession>A0A1Y3TQH2</accession>
<comment type="caution">
    <text evidence="2">The sequence shown here is derived from an EMBL/GenBank/DDBJ whole genome shotgun (WGS) entry which is preliminary data.</text>
</comment>
<evidence type="ECO:0000313" key="2">
    <source>
        <dbReference type="EMBL" id="OUN38772.1"/>
    </source>
</evidence>
<organism evidence="2 3">
    <name type="scientific">Anaerotignum lactatifermentans</name>
    <dbReference type="NCBI Taxonomy" id="160404"/>
    <lineage>
        <taxon>Bacteria</taxon>
        <taxon>Bacillati</taxon>
        <taxon>Bacillota</taxon>
        <taxon>Clostridia</taxon>
        <taxon>Lachnospirales</taxon>
        <taxon>Anaerotignaceae</taxon>
        <taxon>Anaerotignum</taxon>
    </lineage>
</organism>
<keyword evidence="1" id="KW-1133">Transmembrane helix</keyword>
<proteinExistence type="predicted"/>
<sequence length="119" mass="13306">MYGLLILNFVIPFVMIFVGYILKKHPVKDMNSGNGYNTPSSRKSQEHWDYAQSIAPNIFIGIGKTLGLVEIVLCISLLFLNISAQSTVFAGVAVGIIFLFFGFYKTETGIKNKFLDDKF</sequence>
<dbReference type="InterPro" id="IPR025962">
    <property type="entry name" value="SdpI/YhfL"/>
</dbReference>
<name>A0A1Y3TQH2_9FIRM</name>
<dbReference type="Proteomes" id="UP000195455">
    <property type="component" value="Unassembled WGS sequence"/>
</dbReference>
<evidence type="ECO:0008006" key="4">
    <source>
        <dbReference type="Google" id="ProtNLM"/>
    </source>
</evidence>
<gene>
    <name evidence="2" type="ORF">B5G26_16095</name>
</gene>
<dbReference type="GeneID" id="303115872"/>
<protein>
    <recommendedName>
        <fullName evidence="4">SdpI/YhfL protein family</fullName>
    </recommendedName>
</protein>
<evidence type="ECO:0000313" key="3">
    <source>
        <dbReference type="Proteomes" id="UP000195455"/>
    </source>
</evidence>